<dbReference type="EMBL" id="RWGY01000011">
    <property type="protein sequence ID" value="TVU31977.1"/>
    <property type="molecule type" value="Genomic_DNA"/>
</dbReference>
<feature type="region of interest" description="Disordered" evidence="1">
    <location>
        <begin position="1"/>
        <end position="84"/>
    </location>
</feature>
<evidence type="ECO:0000313" key="3">
    <source>
        <dbReference type="Proteomes" id="UP000324897"/>
    </source>
</evidence>
<gene>
    <name evidence="2" type="ORF">EJB05_23693</name>
</gene>
<evidence type="ECO:0000313" key="2">
    <source>
        <dbReference type="EMBL" id="TVU31977.1"/>
    </source>
</evidence>
<dbReference type="SUPFAM" id="SSF48371">
    <property type="entry name" value="ARM repeat"/>
    <property type="match status" value="1"/>
</dbReference>
<dbReference type="InterPro" id="IPR012535">
    <property type="entry name" value="Cell_div_Cdc14"/>
</dbReference>
<dbReference type="PANTHER" id="PTHR34065:SF2">
    <property type="entry name" value="OS10G0520900 PROTEIN"/>
    <property type="match status" value="1"/>
</dbReference>
<proteinExistence type="predicted"/>
<dbReference type="OrthoDB" id="5357220at2759"/>
<dbReference type="InterPro" id="IPR016024">
    <property type="entry name" value="ARM-type_fold"/>
</dbReference>
<protein>
    <submittedName>
        <fullName evidence="2">Uncharacterized protein</fullName>
    </submittedName>
</protein>
<evidence type="ECO:0000256" key="1">
    <source>
        <dbReference type="SAM" id="MobiDB-lite"/>
    </source>
</evidence>
<dbReference type="Proteomes" id="UP000324897">
    <property type="component" value="Chromosome 1"/>
</dbReference>
<accession>A0A5J9V968</accession>
<feature type="compositionally biased region" description="Basic and acidic residues" evidence="1">
    <location>
        <begin position="43"/>
        <end position="52"/>
    </location>
</feature>
<organism evidence="2 3">
    <name type="scientific">Eragrostis curvula</name>
    <name type="common">weeping love grass</name>
    <dbReference type="NCBI Taxonomy" id="38414"/>
    <lineage>
        <taxon>Eukaryota</taxon>
        <taxon>Viridiplantae</taxon>
        <taxon>Streptophyta</taxon>
        <taxon>Embryophyta</taxon>
        <taxon>Tracheophyta</taxon>
        <taxon>Spermatophyta</taxon>
        <taxon>Magnoliopsida</taxon>
        <taxon>Liliopsida</taxon>
        <taxon>Poales</taxon>
        <taxon>Poaceae</taxon>
        <taxon>PACMAD clade</taxon>
        <taxon>Chloridoideae</taxon>
        <taxon>Eragrostideae</taxon>
        <taxon>Eragrostidinae</taxon>
        <taxon>Eragrostis</taxon>
    </lineage>
</organism>
<dbReference type="PANTHER" id="PTHR34065">
    <property type="entry name" value="CELL DIVISION CONTROL PROTEIN 14"/>
    <property type="match status" value="1"/>
</dbReference>
<comment type="caution">
    <text evidence="2">The sequence shown here is derived from an EMBL/GenBank/DDBJ whole genome shotgun (WGS) entry which is preliminary data.</text>
</comment>
<dbReference type="AlphaFoldDB" id="A0A5J9V968"/>
<dbReference type="Pfam" id="PF08045">
    <property type="entry name" value="CDC14"/>
    <property type="match status" value="1"/>
</dbReference>
<keyword evidence="3" id="KW-1185">Reference proteome</keyword>
<reference evidence="2 3" key="1">
    <citation type="journal article" date="2019" name="Sci. Rep.">
        <title>A high-quality genome of Eragrostis curvula grass provides insights into Poaceae evolution and supports new strategies to enhance forage quality.</title>
        <authorList>
            <person name="Carballo J."/>
            <person name="Santos B.A.C.M."/>
            <person name="Zappacosta D."/>
            <person name="Garbus I."/>
            <person name="Selva J.P."/>
            <person name="Gallo C.A."/>
            <person name="Diaz A."/>
            <person name="Albertini E."/>
            <person name="Caccamo M."/>
            <person name="Echenique V."/>
        </authorList>
    </citation>
    <scope>NUCLEOTIDE SEQUENCE [LARGE SCALE GENOMIC DNA]</scope>
    <source>
        <strain evidence="3">cv. Victoria</strain>
        <tissue evidence="2">Leaf</tissue>
    </source>
</reference>
<sequence>LTGHPTPPEEKKARARRALLSRPRHEISHSSSPSPPHPSIEPAEARAAELTRRAPRPAEPASGTPISGGRAMPEATAQQPTASERRRMYRDLALALRCGLRDAAAGFSFLRLRGLRALLRALRSAADADARLFRDAQLIRDLQVVPVLFEHSLRKASDSAVVTVGQVLGIEPARLRNPATDSEVVLALRVLEECCLLCSDCAAAAHRHNAVKVILNILMTRGILEQRACFDTLLALLVDCSENLMDFKELEGLNKIADIVKDTNRDDHVRLKCAEFLLLYSGSAIDGYRADSEFNMQEDLRQLFGEKCSTFICSMNLFKPTLDQQVQQSELSFLAEHVLDCMQPY</sequence>
<feature type="non-terminal residue" evidence="2">
    <location>
        <position position="1"/>
    </location>
</feature>
<name>A0A5J9V968_9POAL</name>